<comment type="caution">
    <text evidence="5">Lacks conserved residue(s) required for the propagation of feature annotation.</text>
</comment>
<dbReference type="SUPFAM" id="SSF57535">
    <property type="entry name" value="Complement control module/SCR domain"/>
    <property type="match status" value="5"/>
</dbReference>
<comment type="subcellular location">
    <subcellularLocation>
        <location evidence="1">Virion</location>
    </subcellularLocation>
</comment>
<evidence type="ECO:0000256" key="2">
    <source>
        <dbReference type="ARBA" id="ARBA00022659"/>
    </source>
</evidence>
<dbReference type="SMART" id="SM00032">
    <property type="entry name" value="CCP"/>
    <property type="match status" value="4"/>
</dbReference>
<reference evidence="8" key="2">
    <citation type="submission" date="2025-08" db="UniProtKB">
        <authorList>
            <consortium name="Ensembl"/>
        </authorList>
    </citation>
    <scope>IDENTIFICATION</scope>
</reference>
<accession>A0A667ZTS0</accession>
<evidence type="ECO:0000256" key="6">
    <source>
        <dbReference type="SAM" id="Phobius"/>
    </source>
</evidence>
<keyword evidence="4 5" id="KW-1015">Disulfide bond</keyword>
<keyword evidence="6" id="KW-0472">Membrane</keyword>
<evidence type="ECO:0000313" key="8">
    <source>
        <dbReference type="Ensembl" id="ENSMMDP00005042193.1"/>
    </source>
</evidence>
<evidence type="ECO:0000256" key="3">
    <source>
        <dbReference type="ARBA" id="ARBA00022729"/>
    </source>
</evidence>
<feature type="domain" description="Sushi" evidence="7">
    <location>
        <begin position="269"/>
        <end position="327"/>
    </location>
</feature>
<feature type="disulfide bond" evidence="5">
    <location>
        <begin position="271"/>
        <end position="314"/>
    </location>
</feature>
<dbReference type="AlphaFoldDB" id="A0A667ZTS0"/>
<dbReference type="PANTHER" id="PTHR45785:SF2">
    <property type="entry name" value="COMPLEMENT FACTOR H-RELATED"/>
    <property type="match status" value="1"/>
</dbReference>
<evidence type="ECO:0000256" key="4">
    <source>
        <dbReference type="ARBA" id="ARBA00023157"/>
    </source>
</evidence>
<organism evidence="8 9">
    <name type="scientific">Myripristis murdjan</name>
    <name type="common">pinecone soldierfish</name>
    <dbReference type="NCBI Taxonomy" id="586833"/>
    <lineage>
        <taxon>Eukaryota</taxon>
        <taxon>Metazoa</taxon>
        <taxon>Chordata</taxon>
        <taxon>Craniata</taxon>
        <taxon>Vertebrata</taxon>
        <taxon>Euteleostomi</taxon>
        <taxon>Actinopterygii</taxon>
        <taxon>Neopterygii</taxon>
        <taxon>Teleostei</taxon>
        <taxon>Neoteleostei</taxon>
        <taxon>Acanthomorphata</taxon>
        <taxon>Holocentriformes</taxon>
        <taxon>Holocentridae</taxon>
        <taxon>Myripristis</taxon>
    </lineage>
</organism>
<feature type="domain" description="Sushi" evidence="7">
    <location>
        <begin position="154"/>
        <end position="205"/>
    </location>
</feature>
<reference evidence="8" key="1">
    <citation type="submission" date="2019-06" db="EMBL/GenBank/DDBJ databases">
        <authorList>
            <consortium name="Wellcome Sanger Institute Data Sharing"/>
        </authorList>
    </citation>
    <scope>NUCLEOTIDE SEQUENCE [LARGE SCALE GENOMIC DNA]</scope>
</reference>
<dbReference type="Gene3D" id="2.10.70.10">
    <property type="entry name" value="Complement Module, domain 1"/>
    <property type="match status" value="5"/>
</dbReference>
<dbReference type="Ensembl" id="ENSMMDT00005043048.1">
    <property type="protein sequence ID" value="ENSMMDP00005042193.1"/>
    <property type="gene ID" value="ENSMMDG00005019437.1"/>
</dbReference>
<sequence length="389" mass="43728">GQSAIICVTYVFFLEILFLWWTDCLSMFFWEVNTKPQAGSEPVFKTWKNAMHFQSTSQHDIFTLRRFLSLTTPVVFFSDITCQAQKPPHPLYVIGLSSTSDKMKYGHKLRFLCDNGYTLLGYTKVECLETGQWSAAFPICAVSCSPPTVQEGLIVSGLPDKDGPILSDHFITFSCADRSKYLSGSSELICGQDGEWNGTFPSCEDITCQAQKPPHPLYVIGLSSTSDKMKYGHKLRFLCDNGYRLLGYTEVECLETGQWSAAFPICVPVGCGMPPPLEFGDISTVVKNNYDHGETVEYFCQTYYTLDGQTHKTCSNGQWTGEMRCLRPCTVTLDDMRRNNIGLKYKPDSKMYSPHKDFLEFNCTTGSPDGRLAMRQQCIDGVMLLPSCQ</sequence>
<keyword evidence="9" id="KW-1185">Reference proteome</keyword>
<dbReference type="InterPro" id="IPR051503">
    <property type="entry name" value="ComplSys_Reg/VirEntry_Med"/>
</dbReference>
<dbReference type="PROSITE" id="PS50923">
    <property type="entry name" value="SUSHI"/>
    <property type="match status" value="4"/>
</dbReference>
<dbReference type="PANTHER" id="PTHR45785">
    <property type="entry name" value="COMPLEMENT FACTOR H-RELATED"/>
    <property type="match status" value="1"/>
</dbReference>
<evidence type="ECO:0000259" key="7">
    <source>
        <dbReference type="PROSITE" id="PS50923"/>
    </source>
</evidence>
<evidence type="ECO:0000256" key="1">
    <source>
        <dbReference type="ARBA" id="ARBA00004328"/>
    </source>
</evidence>
<keyword evidence="2 5" id="KW-0768">Sushi</keyword>
<dbReference type="Pfam" id="PF00084">
    <property type="entry name" value="Sushi"/>
    <property type="match status" value="4"/>
</dbReference>
<protein>
    <recommendedName>
        <fullName evidence="7">Sushi domain-containing protein</fullName>
    </recommendedName>
</protein>
<dbReference type="InParanoid" id="A0A667ZTS0"/>
<evidence type="ECO:0000256" key="5">
    <source>
        <dbReference type="PROSITE-ProRule" id="PRU00302"/>
    </source>
</evidence>
<dbReference type="InterPro" id="IPR035976">
    <property type="entry name" value="Sushi/SCR/CCP_sf"/>
</dbReference>
<reference evidence="8" key="3">
    <citation type="submission" date="2025-09" db="UniProtKB">
        <authorList>
            <consortium name="Ensembl"/>
        </authorList>
    </citation>
    <scope>IDENTIFICATION</scope>
</reference>
<keyword evidence="6" id="KW-0812">Transmembrane</keyword>
<feature type="domain" description="Sushi" evidence="7">
    <location>
        <begin position="206"/>
        <end position="268"/>
    </location>
</feature>
<evidence type="ECO:0000313" key="9">
    <source>
        <dbReference type="Proteomes" id="UP000472263"/>
    </source>
</evidence>
<dbReference type="InterPro" id="IPR000436">
    <property type="entry name" value="Sushi_SCR_CCP_dom"/>
</dbReference>
<proteinExistence type="predicted"/>
<feature type="disulfide bond" evidence="5">
    <location>
        <begin position="113"/>
        <end position="140"/>
    </location>
</feature>
<name>A0A667ZTS0_9TELE</name>
<feature type="domain" description="Sushi" evidence="7">
    <location>
        <begin position="80"/>
        <end position="142"/>
    </location>
</feature>
<feature type="transmembrane region" description="Helical" evidence="6">
    <location>
        <begin position="7"/>
        <end position="30"/>
    </location>
</feature>
<dbReference type="GeneTree" id="ENSGT00940000154967"/>
<feature type="disulfide bond" evidence="5">
    <location>
        <begin position="239"/>
        <end position="266"/>
    </location>
</feature>
<keyword evidence="6" id="KW-1133">Transmembrane helix</keyword>
<dbReference type="CDD" id="cd00033">
    <property type="entry name" value="CCP"/>
    <property type="match status" value="4"/>
</dbReference>
<dbReference type="Proteomes" id="UP000472263">
    <property type="component" value="Chromosome 4"/>
</dbReference>
<keyword evidence="3" id="KW-0732">Signal</keyword>